<dbReference type="AlphaFoldDB" id="A0A9W3ALC3"/>
<dbReference type="GeneID" id="129926639"/>
<dbReference type="RefSeq" id="XP_055887923.1">
    <property type="nucleotide sequence ID" value="XM_056031948.1"/>
</dbReference>
<evidence type="ECO:0000313" key="11">
    <source>
        <dbReference type="RefSeq" id="XP_055887931.1"/>
    </source>
</evidence>
<dbReference type="RefSeq" id="XP_055887932.1">
    <property type="nucleotide sequence ID" value="XM_056031957.1"/>
</dbReference>
<evidence type="ECO:0000313" key="6">
    <source>
        <dbReference type="RefSeq" id="XP_055887925.1"/>
    </source>
</evidence>
<dbReference type="RefSeq" id="XP_055887931.1">
    <property type="nucleotide sequence ID" value="XM_056031956.1"/>
</dbReference>
<organism evidence="3 10">
    <name type="scientific">Biomphalaria glabrata</name>
    <name type="common">Bloodfluke planorb</name>
    <name type="synonym">Freshwater snail</name>
    <dbReference type="NCBI Taxonomy" id="6526"/>
    <lineage>
        <taxon>Eukaryota</taxon>
        <taxon>Metazoa</taxon>
        <taxon>Spiralia</taxon>
        <taxon>Lophotrochozoa</taxon>
        <taxon>Mollusca</taxon>
        <taxon>Gastropoda</taxon>
        <taxon>Heterobranchia</taxon>
        <taxon>Euthyneura</taxon>
        <taxon>Panpulmonata</taxon>
        <taxon>Hygrophila</taxon>
        <taxon>Lymnaeoidea</taxon>
        <taxon>Planorbidae</taxon>
        <taxon>Biomphalaria</taxon>
    </lineage>
</organism>
<feature type="transmembrane region" description="Helical" evidence="1">
    <location>
        <begin position="287"/>
        <end position="309"/>
    </location>
</feature>
<evidence type="ECO:0000256" key="1">
    <source>
        <dbReference type="SAM" id="Phobius"/>
    </source>
</evidence>
<evidence type="ECO:0000313" key="12">
    <source>
        <dbReference type="RefSeq" id="XP_055887932.1"/>
    </source>
</evidence>
<keyword evidence="1" id="KW-0812">Transmembrane</keyword>
<evidence type="ECO:0000313" key="4">
    <source>
        <dbReference type="RefSeq" id="XP_055887923.1"/>
    </source>
</evidence>
<accession>A0A9W3ALC3</accession>
<proteinExistence type="predicted"/>
<keyword evidence="2" id="KW-0732">Signal</keyword>
<evidence type="ECO:0000313" key="9">
    <source>
        <dbReference type="RefSeq" id="XP_055887929.1"/>
    </source>
</evidence>
<feature type="signal peptide" evidence="2">
    <location>
        <begin position="1"/>
        <end position="18"/>
    </location>
</feature>
<evidence type="ECO:0000313" key="7">
    <source>
        <dbReference type="RefSeq" id="XP_055887927.1"/>
    </source>
</evidence>
<dbReference type="Proteomes" id="UP001165740">
    <property type="component" value="Chromosome 6"/>
</dbReference>
<evidence type="ECO:0000313" key="8">
    <source>
        <dbReference type="RefSeq" id="XP_055887928.1"/>
    </source>
</evidence>
<evidence type="ECO:0000313" key="3">
    <source>
        <dbReference type="Proteomes" id="UP001165740"/>
    </source>
</evidence>
<evidence type="ECO:0000256" key="2">
    <source>
        <dbReference type="SAM" id="SignalP"/>
    </source>
</evidence>
<protein>
    <submittedName>
        <fullName evidence="4 5">Uncharacterized protein LOC129926639 isoform X1</fullName>
    </submittedName>
</protein>
<dbReference type="RefSeq" id="XP_055887924.1">
    <property type="nucleotide sequence ID" value="XM_056031949.1"/>
</dbReference>
<evidence type="ECO:0000313" key="5">
    <source>
        <dbReference type="RefSeq" id="XP_055887924.1"/>
    </source>
</evidence>
<feature type="chain" id="PRO_5044702842" evidence="2">
    <location>
        <begin position="19"/>
        <end position="401"/>
    </location>
</feature>
<dbReference type="RefSeq" id="XP_055887925.1">
    <property type="nucleotide sequence ID" value="XM_056031950.1"/>
</dbReference>
<dbReference type="RefSeq" id="XP_055887928.1">
    <property type="nucleotide sequence ID" value="XM_056031953.1"/>
</dbReference>
<dbReference type="RefSeq" id="XP_055887930.1">
    <property type="nucleotide sequence ID" value="XM_056031955.1"/>
</dbReference>
<keyword evidence="1" id="KW-1133">Transmembrane helix</keyword>
<sequence>MVSILIFFLLQQASQVISKQVALTIDYYYGSVSSELNQYPDMCPSLGFLVETVSFQNKNCTKNMQRELNSTDLNADEKLLAQMILNKSNGRSNFSLEETLKIRPKMTCNGSPIPADKIVIKGQCLETNVNYGTVFHFLHIEELPSLKEVFIISPNQKLNKACQLTGNGSTIVITLLHLDFNNTTQLEKETDFLSIIDTDRDIYLYYNSTNYSEITFKNISVENATLQVHMINGFLWMKIKANNEATFNVTCIERGNVVNGENTTYNETFKNISTIGRVTINTFELKAITIAIGLIVVLAAAIIIIQVVLRYKKRNANSLKPGQVAQAEHCQQTENSMKRHYFQLERNPETQRFNLSDVEKSSSCDNMKKNVTMESGQELEYSHLHSTSFQKPTLTEHIYNE</sequence>
<dbReference type="RefSeq" id="XP_055887929.1">
    <property type="nucleotide sequence ID" value="XM_056031954.1"/>
</dbReference>
<dbReference type="RefSeq" id="XP_055887927.1">
    <property type="nucleotide sequence ID" value="XM_056031952.1"/>
</dbReference>
<dbReference type="OrthoDB" id="6209693at2759"/>
<name>A0A9W3ALC3_BIOGL</name>
<keyword evidence="3" id="KW-1185">Reference proteome</keyword>
<reference evidence="4 5" key="1">
    <citation type="submission" date="2025-04" db="UniProtKB">
        <authorList>
            <consortium name="RefSeq"/>
        </authorList>
    </citation>
    <scope>IDENTIFICATION</scope>
</reference>
<gene>
    <name evidence="4 5 6 7 8 9 10 11 12" type="primary">LOC129926639</name>
</gene>
<keyword evidence="1" id="KW-0472">Membrane</keyword>
<evidence type="ECO:0000313" key="10">
    <source>
        <dbReference type="RefSeq" id="XP_055887930.1"/>
    </source>
</evidence>